<comment type="caution">
    <text evidence="1">The sequence shown here is derived from an EMBL/GenBank/DDBJ whole genome shotgun (WGS) entry which is preliminary data.</text>
</comment>
<dbReference type="EMBL" id="JALAYX010000001">
    <property type="protein sequence ID" value="MCJ8237302.1"/>
    <property type="molecule type" value="Genomic_DNA"/>
</dbReference>
<geneLocation type="plasmid" evidence="1">
    <name>unnamed</name>
</geneLocation>
<protein>
    <recommendedName>
        <fullName evidence="3">Antitoxin VbhA domain-containing protein</fullName>
    </recommendedName>
</protein>
<evidence type="ECO:0008006" key="3">
    <source>
        <dbReference type="Google" id="ProtNLM"/>
    </source>
</evidence>
<proteinExistence type="predicted"/>
<organism evidence="1 2">
    <name type="scientific">Peteryoungia algae</name>
    <dbReference type="NCBI Taxonomy" id="2919917"/>
    <lineage>
        <taxon>Bacteria</taxon>
        <taxon>Pseudomonadati</taxon>
        <taxon>Pseudomonadota</taxon>
        <taxon>Alphaproteobacteria</taxon>
        <taxon>Hyphomicrobiales</taxon>
        <taxon>Rhizobiaceae</taxon>
        <taxon>Peteryoungia</taxon>
    </lineage>
</organism>
<dbReference type="RefSeq" id="WP_245134724.1">
    <property type="nucleotide sequence ID" value="NZ_CP128477.1"/>
</dbReference>
<keyword evidence="2" id="KW-1185">Reference proteome</keyword>
<name>A0ABT0CW03_9HYPH</name>
<dbReference type="Proteomes" id="UP001522662">
    <property type="component" value="Unassembled WGS sequence"/>
</dbReference>
<evidence type="ECO:0000313" key="2">
    <source>
        <dbReference type="Proteomes" id="UP001522662"/>
    </source>
</evidence>
<reference evidence="1 2" key="1">
    <citation type="submission" date="2022-03" db="EMBL/GenBank/DDBJ databases">
        <title>Rhizobium SSM4.3 sp. nov., isolated from Sediment (Gouqi Island).</title>
        <authorList>
            <person name="Chen G."/>
        </authorList>
    </citation>
    <scope>NUCLEOTIDE SEQUENCE [LARGE SCALE GENOMIC DNA]</scope>
    <source>
        <strain evidence="1 2">SSM4.3</strain>
        <plasmid evidence="1">unnamed</plasmid>
    </source>
</reference>
<evidence type="ECO:0000313" key="1">
    <source>
        <dbReference type="EMBL" id="MCJ8237302.1"/>
    </source>
</evidence>
<keyword evidence="1" id="KW-0614">Plasmid</keyword>
<gene>
    <name evidence="1" type="ORF">MKJ03_03120</name>
</gene>
<accession>A0ABT0CW03</accession>
<sequence>MPHTVRPPRWRPHPDPRDRLIIALFAQLEAERQTRETLRMAIRSGAIDPAVLEAIAEDPVSATSEDIAALERTIAMRERVPPRGEQQGEYWR</sequence>